<feature type="transmembrane region" description="Helical" evidence="12">
    <location>
        <begin position="1012"/>
        <end position="1035"/>
    </location>
</feature>
<dbReference type="EMBL" id="UFQS01001498">
    <property type="protein sequence ID" value="SSX11257.1"/>
    <property type="molecule type" value="Genomic_DNA"/>
</dbReference>
<evidence type="ECO:0000256" key="6">
    <source>
        <dbReference type="ARBA" id="ARBA00023040"/>
    </source>
</evidence>
<evidence type="ECO:0000256" key="11">
    <source>
        <dbReference type="SAM" id="MobiDB-lite"/>
    </source>
</evidence>
<evidence type="ECO:0000256" key="9">
    <source>
        <dbReference type="ARBA" id="ARBA00023224"/>
    </source>
</evidence>
<proteinExistence type="inferred from homology"/>
<keyword evidence="3" id="KW-1003">Cell membrane</keyword>
<gene>
    <name evidence="15" type="primary">CSON002901</name>
</gene>
<evidence type="ECO:0000259" key="13">
    <source>
        <dbReference type="PROSITE" id="PS50262"/>
    </source>
</evidence>
<evidence type="ECO:0000256" key="5">
    <source>
        <dbReference type="ARBA" id="ARBA00022989"/>
    </source>
</evidence>
<evidence type="ECO:0000256" key="7">
    <source>
        <dbReference type="ARBA" id="ARBA00023136"/>
    </source>
</evidence>
<evidence type="ECO:0000256" key="4">
    <source>
        <dbReference type="ARBA" id="ARBA00022692"/>
    </source>
</evidence>
<keyword evidence="7 12" id="KW-0472">Membrane</keyword>
<feature type="transmembrane region" description="Helical" evidence="12">
    <location>
        <begin position="980"/>
        <end position="1000"/>
    </location>
</feature>
<comment type="similarity">
    <text evidence="2 10">Belongs to the G-protein coupled receptor 1 family.</text>
</comment>
<dbReference type="PRINTS" id="PR00237">
    <property type="entry name" value="GPCRRHODOPSN"/>
</dbReference>
<name>A0A336MM56_CULSO</name>
<dbReference type="GO" id="GO:0005886">
    <property type="term" value="C:plasma membrane"/>
    <property type="evidence" value="ECO:0007669"/>
    <property type="project" value="UniProtKB-SubCell"/>
</dbReference>
<evidence type="ECO:0000313" key="15">
    <source>
        <dbReference type="EMBL" id="SSX30825.1"/>
    </source>
</evidence>
<dbReference type="GO" id="GO:0071880">
    <property type="term" value="P:adenylate cyclase-activating adrenergic receptor signaling pathway"/>
    <property type="evidence" value="ECO:0007669"/>
    <property type="project" value="TreeGrafter"/>
</dbReference>
<dbReference type="EMBL" id="UFQT01001498">
    <property type="protein sequence ID" value="SSX30825.1"/>
    <property type="molecule type" value="Genomic_DNA"/>
</dbReference>
<dbReference type="InterPro" id="IPR017452">
    <property type="entry name" value="GPCR_Rhodpsn_7TM"/>
</dbReference>
<keyword evidence="9 10" id="KW-0807">Transducer</keyword>
<dbReference type="PANTHER" id="PTHR24248">
    <property type="entry name" value="ADRENERGIC RECEPTOR-RELATED G-PROTEIN COUPLED RECEPTOR"/>
    <property type="match status" value="1"/>
</dbReference>
<dbReference type="SUPFAM" id="SSF81321">
    <property type="entry name" value="Family A G protein-coupled receptor-like"/>
    <property type="match status" value="2"/>
</dbReference>
<keyword evidence="4 10" id="KW-0812">Transmembrane</keyword>
<feature type="transmembrane region" description="Helical" evidence="12">
    <location>
        <begin position="190"/>
        <end position="214"/>
    </location>
</feature>
<feature type="transmembrane region" description="Helical" evidence="12">
    <location>
        <begin position="149"/>
        <end position="169"/>
    </location>
</feature>
<dbReference type="AlphaFoldDB" id="A0A336MM56"/>
<reference evidence="15" key="2">
    <citation type="submission" date="2018-07" db="EMBL/GenBank/DDBJ databases">
        <authorList>
            <person name="Quirk P.G."/>
            <person name="Krulwich T.A."/>
        </authorList>
    </citation>
    <scope>NUCLEOTIDE SEQUENCE</scope>
</reference>
<dbReference type="GO" id="GO:0004989">
    <property type="term" value="F:octopamine receptor activity"/>
    <property type="evidence" value="ECO:0007669"/>
    <property type="project" value="TreeGrafter"/>
</dbReference>
<dbReference type="PROSITE" id="PS00237">
    <property type="entry name" value="G_PROTEIN_RECEP_F1_1"/>
    <property type="match status" value="1"/>
</dbReference>
<dbReference type="PROSITE" id="PS50262">
    <property type="entry name" value="G_PROTEIN_RECEP_F1_2"/>
    <property type="match status" value="1"/>
</dbReference>
<organism evidence="15">
    <name type="scientific">Culicoides sonorensis</name>
    <name type="common">Biting midge</name>
    <dbReference type="NCBI Taxonomy" id="179676"/>
    <lineage>
        <taxon>Eukaryota</taxon>
        <taxon>Metazoa</taxon>
        <taxon>Ecdysozoa</taxon>
        <taxon>Arthropoda</taxon>
        <taxon>Hexapoda</taxon>
        <taxon>Insecta</taxon>
        <taxon>Pterygota</taxon>
        <taxon>Neoptera</taxon>
        <taxon>Endopterygota</taxon>
        <taxon>Diptera</taxon>
        <taxon>Nematocera</taxon>
        <taxon>Chironomoidea</taxon>
        <taxon>Ceratopogonidae</taxon>
        <taxon>Ceratopogoninae</taxon>
        <taxon>Culicoides</taxon>
        <taxon>Monoculicoides</taxon>
    </lineage>
</organism>
<feature type="transmembrane region" description="Helical" evidence="12">
    <location>
        <begin position="237"/>
        <end position="261"/>
    </location>
</feature>
<dbReference type="GO" id="GO:0043410">
    <property type="term" value="P:positive regulation of MAPK cascade"/>
    <property type="evidence" value="ECO:0007669"/>
    <property type="project" value="TreeGrafter"/>
</dbReference>
<dbReference type="InterPro" id="IPR000276">
    <property type="entry name" value="GPCR_Rhodpsn"/>
</dbReference>
<dbReference type="Pfam" id="PF00001">
    <property type="entry name" value="7tm_1"/>
    <property type="match status" value="1"/>
</dbReference>
<dbReference type="VEuPathDB" id="VectorBase:CSON002901"/>
<keyword evidence="6 10" id="KW-0297">G-protein coupled receptor</keyword>
<dbReference type="OMA" id="YDSINIM"/>
<evidence type="ECO:0000256" key="2">
    <source>
        <dbReference type="ARBA" id="ARBA00010663"/>
    </source>
</evidence>
<evidence type="ECO:0000256" key="1">
    <source>
        <dbReference type="ARBA" id="ARBA00004651"/>
    </source>
</evidence>
<dbReference type="Gene3D" id="1.20.1070.10">
    <property type="entry name" value="Rhodopsin 7-helix transmembrane proteins"/>
    <property type="match status" value="2"/>
</dbReference>
<reference evidence="14" key="1">
    <citation type="submission" date="2018-04" db="EMBL/GenBank/DDBJ databases">
        <authorList>
            <person name="Go L.Y."/>
            <person name="Mitchell J.A."/>
        </authorList>
    </citation>
    <scope>NUCLEOTIDE SEQUENCE</scope>
    <source>
        <tissue evidence="14">Whole organism</tissue>
    </source>
</reference>
<keyword evidence="5 12" id="KW-1133">Transmembrane helix</keyword>
<feature type="transmembrane region" description="Helical" evidence="12">
    <location>
        <begin position="110"/>
        <end position="129"/>
    </location>
</feature>
<feature type="compositionally biased region" description="Basic and acidic residues" evidence="11">
    <location>
        <begin position="773"/>
        <end position="784"/>
    </location>
</feature>
<comment type="subcellular location">
    <subcellularLocation>
        <location evidence="1">Cell membrane</location>
        <topology evidence="1">Multi-pass membrane protein</topology>
    </subcellularLocation>
</comment>
<sequence length="1068" mass="119917">MIKEMSLLKVTLSTELNIIDISSVTTQASNFLLSSNNSIASSISTNASNFTESEPKISGNEDLERSALDLTILCIKGLIFGSIILGAILGNSLVIISVHKNRKLRILTNYFVCSLAAADCLVAIFAMSFNSSVELSGRWLFGRFMCDMWNSLDVYFSTASILHLCAISVDRYFAIVRPLEYPLYMTKRTVFFMLAMIWLLPALISFAPIFLGWYTTADHLMWLKEHPDECIFQVNKLYAIISSSVSFWIPGIVMITMYYRIYKTAVAQRKMVSRTSSNILLNSVHIQNMNQLSTLQNNNLQSSDCDLGGIIIKETQYHDTHSELSDLEMPQQIKDDIDDEVRLDVLSPPPRRLSRSSIDLRDLEKDHEKISQADSITSMYPLEKYLRYSGSEPLHNKYQQKPQSTRELNTKCSKQKLFFQPILAKANLIRTTYGSEKKSKDNVNTKDNHSKFSYNNLNNQSVNVCSNNCAESNYTKCDNFIKNNLKHIKRQFSAASESNLIIRNNNSGSNKNYSLQSNINKNCLKQTKHNLSDSNIFSNEYSGKIINVNNKNSIKVKSEAISNKGDILKFFVRKSASSLSTMTGADGSKSEKVKLEKPDLLFGLIDLSDDKKYNYIDDEHVLDDDIKVENIVCKNMSNIDSIIDAALNMSCNDFAEVISPQLPFDEEKLLNTSKSSDAVLLKGICDENNEMFLISPPSTPCTPKVQNQEQNVSTPRISNLQAVDLNTLQPLTNTNFLSDASTISLDLVTSPNNLLQPKPNIKLPIISQLNESESPKDNKSDKNSSTKNGKNQNPDIIEAIQLKNNNSYVESFSVNNDNSINLPSNTTSRKRQSSSVTYNVNVINFGDDDGNEGTAMPLRGSGARSNSSTNIISKDYGVYMYTICMYNVGSGQKRERRGAICIVINNADVVDATTSDDDANEQCRDEENTKNGNFFKDIWNRLGMKHGYRKAQNLQTVDTPIRQGGCSTRQTKGWKAEHKAARTLGIIMGVLPFFLWYVITSLCGEACPCPDIVVAVLFWIGYFNSTLNPLIYAYFNRDFREAFKNTLQSLLPCATKKNPYGSHSVYYV</sequence>
<evidence type="ECO:0000313" key="14">
    <source>
        <dbReference type="EMBL" id="SSX11257.1"/>
    </source>
</evidence>
<evidence type="ECO:0000256" key="3">
    <source>
        <dbReference type="ARBA" id="ARBA00022475"/>
    </source>
</evidence>
<feature type="region of interest" description="Disordered" evidence="11">
    <location>
        <begin position="769"/>
        <end position="794"/>
    </location>
</feature>
<feature type="transmembrane region" description="Helical" evidence="12">
    <location>
        <begin position="70"/>
        <end position="98"/>
    </location>
</feature>
<evidence type="ECO:0000256" key="8">
    <source>
        <dbReference type="ARBA" id="ARBA00023170"/>
    </source>
</evidence>
<evidence type="ECO:0000256" key="10">
    <source>
        <dbReference type="RuleBase" id="RU000688"/>
    </source>
</evidence>
<dbReference type="PANTHER" id="PTHR24248:SF66">
    <property type="entry name" value="OCTOPAMINE RECEPTOR BETA-3R"/>
    <property type="match status" value="1"/>
</dbReference>
<accession>A0A336MM56</accession>
<feature type="domain" description="G-protein coupled receptors family 1 profile" evidence="13">
    <location>
        <begin position="90"/>
        <end position="264"/>
    </location>
</feature>
<keyword evidence="8 10" id="KW-0675">Receptor</keyword>
<protein>
    <submittedName>
        <fullName evidence="15">CSON002901 protein</fullName>
    </submittedName>
</protein>
<evidence type="ECO:0000256" key="12">
    <source>
        <dbReference type="SAM" id="Phobius"/>
    </source>
</evidence>